<dbReference type="EMBL" id="BLLN01000005">
    <property type="protein sequence ID" value="GFH73069.1"/>
    <property type="molecule type" value="Genomic_DNA"/>
</dbReference>
<protein>
    <submittedName>
        <fullName evidence="2">Uncharacterized protein</fullName>
    </submittedName>
</protein>
<organism evidence="2 3">
    <name type="scientific">Streptomyces diastaticus subsp. diastaticus</name>
    <dbReference type="NCBI Taxonomy" id="68040"/>
    <lineage>
        <taxon>Bacteria</taxon>
        <taxon>Bacillati</taxon>
        <taxon>Actinomycetota</taxon>
        <taxon>Actinomycetes</taxon>
        <taxon>Kitasatosporales</taxon>
        <taxon>Streptomycetaceae</taxon>
        <taxon>Streptomyces</taxon>
        <taxon>Streptomyces diastaticus group</taxon>
    </lineage>
</organism>
<feature type="region of interest" description="Disordered" evidence="1">
    <location>
        <begin position="35"/>
        <end position="98"/>
    </location>
</feature>
<evidence type="ECO:0000313" key="2">
    <source>
        <dbReference type="EMBL" id="GFH73069.1"/>
    </source>
</evidence>
<accession>A0ABQ1CSC7</accession>
<gene>
    <name evidence="2" type="ORF">Sdia_38370</name>
</gene>
<keyword evidence="3" id="KW-1185">Reference proteome</keyword>
<evidence type="ECO:0000313" key="3">
    <source>
        <dbReference type="Proteomes" id="UP000472710"/>
    </source>
</evidence>
<feature type="compositionally biased region" description="Basic and acidic residues" evidence="1">
    <location>
        <begin position="131"/>
        <end position="144"/>
    </location>
</feature>
<feature type="region of interest" description="Disordered" evidence="1">
    <location>
        <begin position="179"/>
        <end position="206"/>
    </location>
</feature>
<proteinExistence type="predicted"/>
<name>A0ABQ1CSC7_STRDI</name>
<feature type="region of interest" description="Disordered" evidence="1">
    <location>
        <begin position="383"/>
        <end position="409"/>
    </location>
</feature>
<evidence type="ECO:0000256" key="1">
    <source>
        <dbReference type="SAM" id="MobiDB-lite"/>
    </source>
</evidence>
<feature type="compositionally biased region" description="Low complexity" evidence="1">
    <location>
        <begin position="59"/>
        <end position="70"/>
    </location>
</feature>
<reference evidence="2 3" key="1">
    <citation type="submission" date="2020-02" db="EMBL/GenBank/DDBJ databases">
        <title>Whole genome shotgun sequence of Streptomyces diastaticus subsp. diastaticus NBRC 13412.</title>
        <authorList>
            <person name="Ichikawa N."/>
            <person name="Komaki H."/>
            <person name="Tamura T."/>
        </authorList>
    </citation>
    <scope>NUCLEOTIDE SEQUENCE [LARGE SCALE GENOMIC DNA]</scope>
    <source>
        <strain evidence="2 3">NBRC 13412</strain>
    </source>
</reference>
<dbReference type="Proteomes" id="UP000472710">
    <property type="component" value="Unassembled WGS sequence"/>
</dbReference>
<feature type="region of interest" description="Disordered" evidence="1">
    <location>
        <begin position="116"/>
        <end position="146"/>
    </location>
</feature>
<sequence>MEDTVDPAVPGAYTDERVLHLLAPRHVGPQVLHLGPQGAPVRDALPQLPGGGPAREQGDAGAVGAGQMAGQDGGEATGTAGDHVHPALGEGRPPRRLHRFLPLGAEDPRLARTARVPDLGRPAGGAQFTGEDVRRPGRGPRADAHGAAVQVRGLGRQGPGEGPHGEVLGCRSAVDRAVDEEQGPAPAGPGSGHRSGHPEDGRGGPYRLPLVRFRAEHDARHRPDPPRGEFVPPLSAVLVAGRPGLDDPAPVTQTGAQLPRDVLEGRRVTAGRAQDDVALGHVALTVRGGGPLGPEQSRRPGALCLLGGALATVRVLVGRLPVGVGGPQVSGEAVDVGELEEERGIERVTDRLLELPADAHHGRGVQAEFVESGVRTHLCRVRAERPADEPAQPGGEGRHRLPRGLGDGGVPLGGGARRCAARAGGRVGCPVLRQQPGDQFGAADAFARQSGELGQQAALVVVEGVVAADHVAGGGEALLGRHVQQHAPAQWAQGPEPVDVDGDERLPGRRLGLAVRRDGGGVEQGGVQQEAVEPGRRGVHAQLGEEVAVADVHGAVAGHGRAVADVLGAGPRVQVGHVVAAHGGRTQGRDVQRTALRPAVEAQGRLEVLPPR</sequence>
<comment type="caution">
    <text evidence="2">The sequence shown here is derived from an EMBL/GenBank/DDBJ whole genome shotgun (WGS) entry which is preliminary data.</text>
</comment>